<sequence length="110" mass="12677">MKNKTATLDNANSIFLLISYIFLMYFILLFLITNIANIFYPYSLENGEGLILRYASLLLDFENIYNPIDGNNLLVGCNYPPFYIFVNSILIGIFGITFSPQEEYYVFSLP</sequence>
<evidence type="ECO:0000256" key="1">
    <source>
        <dbReference type="SAM" id="Phobius"/>
    </source>
</evidence>
<keyword evidence="1" id="KW-0812">Transmembrane</keyword>
<feature type="transmembrane region" description="Helical" evidence="1">
    <location>
        <begin position="12"/>
        <end position="40"/>
    </location>
</feature>
<gene>
    <name evidence="2" type="ORF">DSCOOX_00850</name>
</gene>
<keyword evidence="3" id="KW-1185">Reference proteome</keyword>
<feature type="transmembrane region" description="Helical" evidence="1">
    <location>
        <begin position="82"/>
        <end position="99"/>
    </location>
</feature>
<proteinExistence type="predicted"/>
<evidence type="ECO:0000313" key="3">
    <source>
        <dbReference type="Proteomes" id="UP000422108"/>
    </source>
</evidence>
<accession>A0A5K8A2W5</accession>
<name>A0A5K8A2W5_9BACT</name>
<dbReference type="EMBL" id="AP021879">
    <property type="protein sequence ID" value="BBO86905.1"/>
    <property type="molecule type" value="Genomic_DNA"/>
</dbReference>
<keyword evidence="1" id="KW-1133">Transmembrane helix</keyword>
<organism evidence="2 3">
    <name type="scientific">Desulfosarcina ovata subsp. ovata</name>
    <dbReference type="NCBI Taxonomy" id="2752305"/>
    <lineage>
        <taxon>Bacteria</taxon>
        <taxon>Pseudomonadati</taxon>
        <taxon>Thermodesulfobacteriota</taxon>
        <taxon>Desulfobacteria</taxon>
        <taxon>Desulfobacterales</taxon>
        <taxon>Desulfosarcinaceae</taxon>
        <taxon>Desulfosarcina</taxon>
    </lineage>
</organism>
<dbReference type="Proteomes" id="UP000422108">
    <property type="component" value="Chromosome"/>
</dbReference>
<reference evidence="2 3" key="1">
    <citation type="submission" date="2019-11" db="EMBL/GenBank/DDBJ databases">
        <title>Comparative genomics of hydrocarbon-degrading Desulfosarcina strains.</title>
        <authorList>
            <person name="Watanabe M."/>
            <person name="Kojima H."/>
            <person name="Fukui M."/>
        </authorList>
    </citation>
    <scope>NUCLEOTIDE SEQUENCE [LARGE SCALE GENOMIC DNA]</scope>
    <source>
        <strain evidence="3">oXyS1</strain>
    </source>
</reference>
<dbReference type="AlphaFoldDB" id="A0A5K8A2W5"/>
<keyword evidence="1" id="KW-0472">Membrane</keyword>
<evidence type="ECO:0000313" key="2">
    <source>
        <dbReference type="EMBL" id="BBO86905.1"/>
    </source>
</evidence>
<protein>
    <submittedName>
        <fullName evidence="2">Uncharacterized protein</fullName>
    </submittedName>
</protein>